<evidence type="ECO:0000313" key="9">
    <source>
        <dbReference type="EMBL" id="EJZ82375.1"/>
    </source>
</evidence>
<dbReference type="OrthoDB" id="9793175at2"/>
<evidence type="ECO:0000256" key="1">
    <source>
        <dbReference type="ARBA" id="ARBA00004196"/>
    </source>
</evidence>
<keyword evidence="3" id="KW-0813">Transport</keyword>
<dbReference type="eggNOG" id="COG0614">
    <property type="taxonomic scope" value="Bacteria"/>
</dbReference>
<evidence type="ECO:0000256" key="5">
    <source>
        <dbReference type="SAM" id="Coils"/>
    </source>
</evidence>
<comment type="similarity">
    <text evidence="2">Belongs to the bacterial solute-binding protein 8 family.</text>
</comment>
<evidence type="ECO:0000256" key="2">
    <source>
        <dbReference type="ARBA" id="ARBA00008814"/>
    </source>
</evidence>
<comment type="caution">
    <text evidence="8">The sequence shown here is derived from an EMBL/GenBank/DDBJ whole genome shotgun (WGS) entry which is preliminary data.</text>
</comment>
<reference evidence="9 10" key="2">
    <citation type="submission" date="2012-08" db="EMBL/GenBank/DDBJ databases">
        <title>The Genome Sequence of Turicella otitidis ATCC 51513.</title>
        <authorList>
            <consortium name="The Broad Institute Genome Sequencing Platform"/>
            <person name="Earl A."/>
            <person name="Ward D."/>
            <person name="Feldgarden M."/>
            <person name="Gevers D."/>
            <person name="Huys G."/>
            <person name="Walker B."/>
            <person name="Young S.K."/>
            <person name="Zeng Q."/>
            <person name="Gargeya S."/>
            <person name="Fitzgerald M."/>
            <person name="Haas B."/>
            <person name="Abouelleil A."/>
            <person name="Alvarado L."/>
            <person name="Arachchi H.M."/>
            <person name="Berlin A.M."/>
            <person name="Chapman S.B."/>
            <person name="Goldberg J."/>
            <person name="Griggs A."/>
            <person name="Gujja S."/>
            <person name="Hansen M."/>
            <person name="Howarth C."/>
            <person name="Imamovic A."/>
            <person name="Larimer J."/>
            <person name="McCowen C."/>
            <person name="Montmayeur A."/>
            <person name="Murphy C."/>
            <person name="Neiman D."/>
            <person name="Pearson M."/>
            <person name="Priest M."/>
            <person name="Roberts A."/>
            <person name="Saif S."/>
            <person name="Shea T."/>
            <person name="Sisk P."/>
            <person name="Sykes S."/>
            <person name="Wortman J."/>
            <person name="Nusbaum C."/>
            <person name="Birren B."/>
        </authorList>
    </citation>
    <scope>NUCLEOTIDE SEQUENCE [LARGE SCALE GENOMIC DNA]</scope>
    <source>
        <strain evidence="9 10">ATCC 51513</strain>
    </source>
</reference>
<dbReference type="Proteomes" id="UP000011016">
    <property type="component" value="Unassembled WGS sequence"/>
</dbReference>
<evidence type="ECO:0000259" key="7">
    <source>
        <dbReference type="PROSITE" id="PS50983"/>
    </source>
</evidence>
<evidence type="ECO:0000256" key="4">
    <source>
        <dbReference type="ARBA" id="ARBA00022729"/>
    </source>
</evidence>
<name>I7L970_9CORY</name>
<dbReference type="PANTHER" id="PTHR30532">
    <property type="entry name" value="IRON III DICITRATE-BINDING PERIPLASMIC PROTEIN"/>
    <property type="match status" value="1"/>
</dbReference>
<keyword evidence="10" id="KW-1185">Reference proteome</keyword>
<evidence type="ECO:0000313" key="10">
    <source>
        <dbReference type="Proteomes" id="UP000006078"/>
    </source>
</evidence>
<feature type="region of interest" description="Disordered" evidence="6">
    <location>
        <begin position="12"/>
        <end position="36"/>
    </location>
</feature>
<accession>I7L970</accession>
<keyword evidence="4" id="KW-0732">Signal</keyword>
<evidence type="ECO:0000256" key="3">
    <source>
        <dbReference type="ARBA" id="ARBA00022448"/>
    </source>
</evidence>
<dbReference type="HOGENOM" id="CLU_038034_0_3_11"/>
<dbReference type="InterPro" id="IPR051313">
    <property type="entry name" value="Bact_iron-sidero_bind"/>
</dbReference>
<dbReference type="PROSITE" id="PS50983">
    <property type="entry name" value="FE_B12_PBP"/>
    <property type="match status" value="1"/>
</dbReference>
<dbReference type="EMBL" id="AHAE01000032">
    <property type="protein sequence ID" value="EJZ82375.1"/>
    <property type="molecule type" value="Genomic_DNA"/>
</dbReference>
<dbReference type="STRING" id="29321.AAV33_05145"/>
<proteinExistence type="inferred from homology"/>
<dbReference type="Pfam" id="PF01497">
    <property type="entry name" value="Peripla_BP_2"/>
    <property type="match status" value="1"/>
</dbReference>
<dbReference type="PANTHER" id="PTHR30532:SF1">
    <property type="entry name" value="IRON(3+)-HYDROXAMATE-BINDING PROTEIN FHUD"/>
    <property type="match status" value="1"/>
</dbReference>
<organism evidence="8 11">
    <name type="scientific">Corynebacterium otitidis ATCC 51513</name>
    <dbReference type="NCBI Taxonomy" id="883169"/>
    <lineage>
        <taxon>Bacteria</taxon>
        <taxon>Bacillati</taxon>
        <taxon>Actinomycetota</taxon>
        <taxon>Actinomycetes</taxon>
        <taxon>Mycobacteriales</taxon>
        <taxon>Corynebacteriaceae</taxon>
        <taxon>Corynebacterium</taxon>
    </lineage>
</organism>
<feature type="domain" description="Fe/B12 periplasmic-binding" evidence="7">
    <location>
        <begin position="47"/>
        <end position="315"/>
    </location>
</feature>
<dbReference type="EMBL" id="CAJZ01000119">
    <property type="protein sequence ID" value="CCI83617.1"/>
    <property type="molecule type" value="Genomic_DNA"/>
</dbReference>
<protein>
    <submittedName>
        <fullName evidence="8">Lipoprotein</fullName>
    </submittedName>
</protein>
<comment type="subcellular location">
    <subcellularLocation>
        <location evidence="1">Cell envelope</location>
    </subcellularLocation>
</comment>
<keyword evidence="8" id="KW-0449">Lipoprotein</keyword>
<evidence type="ECO:0000313" key="8">
    <source>
        <dbReference type="EMBL" id="CCI83617.1"/>
    </source>
</evidence>
<feature type="coiled-coil region" evidence="5">
    <location>
        <begin position="155"/>
        <end position="189"/>
    </location>
</feature>
<dbReference type="AlphaFoldDB" id="I7L970"/>
<reference evidence="8 11" key="1">
    <citation type="journal article" date="2012" name="J. Bacteriol.">
        <title>Draft Genome Sequence of Turicella otitidis ATCC 51513, Isolated from Middle Ear Fluid from a Child with Otitis Media.</title>
        <authorList>
            <person name="Brinkrolf K."/>
            <person name="Schneider J."/>
            <person name="Knecht M."/>
            <person name="Ruckert C."/>
            <person name="Tauch A."/>
        </authorList>
    </citation>
    <scope>NUCLEOTIDE SEQUENCE [LARGE SCALE GENOMIC DNA]</scope>
    <source>
        <strain evidence="8 11">ATCC 51513</strain>
    </source>
</reference>
<dbReference type="Gene3D" id="3.40.50.1980">
    <property type="entry name" value="Nitrogenase molybdenum iron protein domain"/>
    <property type="match status" value="2"/>
</dbReference>
<dbReference type="GO" id="GO:0030288">
    <property type="term" value="C:outer membrane-bounded periplasmic space"/>
    <property type="evidence" value="ECO:0007669"/>
    <property type="project" value="TreeGrafter"/>
</dbReference>
<dbReference type="PATRIC" id="fig|883169.3.peg.571"/>
<dbReference type="Proteomes" id="UP000006078">
    <property type="component" value="Unassembled WGS sequence"/>
</dbReference>
<dbReference type="SUPFAM" id="SSF53807">
    <property type="entry name" value="Helical backbone' metal receptor"/>
    <property type="match status" value="1"/>
</dbReference>
<dbReference type="RefSeq" id="WP_004600490.1">
    <property type="nucleotide sequence ID" value="NZ_HF541866.1"/>
</dbReference>
<dbReference type="InterPro" id="IPR002491">
    <property type="entry name" value="ABC_transptr_periplasmic_BD"/>
</dbReference>
<sequence>MLTAGALAFSGCTNSAQPADEGSGAAEGRTVEGQLGPVTVPENVESVVVLEGRRDLDIALSLGLPLVGFPYQEEGTHDLDAPFAEELAEAEDNGAEPLFLREEPNVEAIAAADPDLIISRVDDVEPLRDELEAVAPVLAIGDQNVSTWQEDLKLVAEATGREDEAEQIIADYEAEVASLREEFAEVLDQHTFAPMGYNSEEINVAPNRLLSTVLRDLEATPSEAFADAIEKDDGTQSYSREQIVDAFGDADALIAIINDKETWDEANDNDLFNQLPSVEEGHVVRSDRQTHEGAALTAKHCLELIRELLETFEDA</sequence>
<keyword evidence="5" id="KW-0175">Coiled coil</keyword>
<dbReference type="GO" id="GO:1901678">
    <property type="term" value="P:iron coordination entity transport"/>
    <property type="evidence" value="ECO:0007669"/>
    <property type="project" value="UniProtKB-ARBA"/>
</dbReference>
<evidence type="ECO:0000256" key="6">
    <source>
        <dbReference type="SAM" id="MobiDB-lite"/>
    </source>
</evidence>
<evidence type="ECO:0000313" key="11">
    <source>
        <dbReference type="Proteomes" id="UP000011016"/>
    </source>
</evidence>
<gene>
    <name evidence="8" type="primary">yfiY</name>
    <name evidence="8" type="ORF">BN46_0887</name>
    <name evidence="9" type="ORF">HMPREF9719_00600</name>
</gene>